<evidence type="ECO:0000256" key="1">
    <source>
        <dbReference type="ARBA" id="ARBA00022500"/>
    </source>
</evidence>
<feature type="domain" description="Chemotaxis phosphatase CheX-like" evidence="2">
    <location>
        <begin position="190"/>
        <end position="267"/>
    </location>
</feature>
<protein>
    <recommendedName>
        <fullName evidence="2">Chemotaxis phosphatase CheX-like domain-containing protein</fullName>
    </recommendedName>
</protein>
<dbReference type="InterPro" id="IPR028976">
    <property type="entry name" value="CheC-like_sf"/>
</dbReference>
<evidence type="ECO:0000259" key="2">
    <source>
        <dbReference type="Pfam" id="PF13690"/>
    </source>
</evidence>
<reference evidence="3 4" key="1">
    <citation type="journal article" date="2008" name="J. Bacteriol.">
        <title>The genome of Heliobacterium modesticaldum, a phototrophic representative of the Firmicutes containing the simplest photosynthetic apparatus.</title>
        <authorList>
            <person name="Sattley W.M."/>
            <person name="Madigan M.T."/>
            <person name="Swingley W.D."/>
            <person name="Cheung P.C."/>
            <person name="Clocksin K.M."/>
            <person name="Conrad A.L."/>
            <person name="Dejesa L.C."/>
            <person name="Honchak B.M."/>
            <person name="Jung D.O."/>
            <person name="Karbach L.E."/>
            <person name="Kurdoglu A."/>
            <person name="Lahiri S."/>
            <person name="Mastrian S.D."/>
            <person name="Page L.E."/>
            <person name="Taylor H.L."/>
            <person name="Wang Z.T."/>
            <person name="Raymond J."/>
            <person name="Chen M."/>
            <person name="Blankenship R.E."/>
            <person name="Touchman J.W."/>
        </authorList>
    </citation>
    <scope>NUCLEOTIDE SEQUENCE [LARGE SCALE GENOMIC DNA]</scope>
    <source>
        <strain evidence="4">ATCC 51547 / Ice1</strain>
    </source>
</reference>
<organism evidence="3 4">
    <name type="scientific">Heliobacterium modesticaldum (strain ATCC 51547 / Ice1)</name>
    <dbReference type="NCBI Taxonomy" id="498761"/>
    <lineage>
        <taxon>Bacteria</taxon>
        <taxon>Bacillati</taxon>
        <taxon>Bacillota</taxon>
        <taxon>Clostridia</taxon>
        <taxon>Eubacteriales</taxon>
        <taxon>Heliobacteriaceae</taxon>
        <taxon>Heliomicrobium</taxon>
    </lineage>
</organism>
<dbReference type="AlphaFoldDB" id="B0TBE4"/>
<dbReference type="KEGG" id="hmo:HM1_2628"/>
<dbReference type="GO" id="GO:0006935">
    <property type="term" value="P:chemotaxis"/>
    <property type="evidence" value="ECO:0007669"/>
    <property type="project" value="UniProtKB-KW"/>
</dbReference>
<dbReference type="eggNOG" id="COG1406">
    <property type="taxonomic scope" value="Bacteria"/>
</dbReference>
<dbReference type="InterPro" id="IPR028051">
    <property type="entry name" value="CheX-like_dom"/>
</dbReference>
<dbReference type="Gene3D" id="3.40.1550.10">
    <property type="entry name" value="CheC-like"/>
    <property type="match status" value="1"/>
</dbReference>
<keyword evidence="4" id="KW-1185">Reference proteome</keyword>
<keyword evidence="1" id="KW-0145">Chemotaxis</keyword>
<dbReference type="HOGENOM" id="CLU_052003_0_0_9"/>
<dbReference type="EMBL" id="CP000930">
    <property type="protein sequence ID" value="ABZ85157.1"/>
    <property type="molecule type" value="Genomic_DNA"/>
</dbReference>
<name>B0TBE4_HELMI</name>
<dbReference type="Pfam" id="PF13690">
    <property type="entry name" value="CheX"/>
    <property type="match status" value="1"/>
</dbReference>
<dbReference type="SUPFAM" id="SSF103039">
    <property type="entry name" value="CheC-like"/>
    <property type="match status" value="1"/>
</dbReference>
<evidence type="ECO:0000313" key="3">
    <source>
        <dbReference type="EMBL" id="ABZ85157.1"/>
    </source>
</evidence>
<dbReference type="OrthoDB" id="5614404at2"/>
<accession>B0TBE4</accession>
<dbReference type="SUPFAM" id="SSF160246">
    <property type="entry name" value="EspE N-terminal domain-like"/>
    <property type="match status" value="2"/>
</dbReference>
<dbReference type="STRING" id="498761.HM1_2628"/>
<sequence length="298" mass="33978">MFTQFFGNYLLERHLLTMDQLGEVLNRLKHVRARLGVLAIDAGYMTGEQVEQIHSLQLKQDKRFGELAVQEGFLTVAQLEELLGNQSSSYLALSQVLVDKGFFTYDQMADLLREFKEQRNISDQEFEALKNDDMEAMVDVFLKLNQSEENRLYRDAFLSFVKNTFRFVESNFRFSQGEVVEQVAFKRLVFTTMNGSYDLFMGLAGEQDVIEQFALRFSEGLGIDDIEMQDSLGEFLNVTCGLFLASLSNQGIDLELQPPTLCQEKALLRGQTLFRIPVHLPFGRIDFIFAEGIPAIAG</sequence>
<dbReference type="Proteomes" id="UP000008550">
    <property type="component" value="Chromosome"/>
</dbReference>
<proteinExistence type="predicted"/>
<dbReference type="InterPro" id="IPR037257">
    <property type="entry name" value="T2SS_E_N_sf"/>
</dbReference>
<evidence type="ECO:0000313" key="4">
    <source>
        <dbReference type="Proteomes" id="UP000008550"/>
    </source>
</evidence>
<gene>
    <name evidence="3" type="ORF">HM1_2628</name>
</gene>